<dbReference type="GO" id="GO:0008270">
    <property type="term" value="F:zinc ion binding"/>
    <property type="evidence" value="ECO:0007669"/>
    <property type="project" value="UniProtKB-KW"/>
</dbReference>
<reference evidence="6" key="1">
    <citation type="submission" date="2021-01" db="EMBL/GenBank/DDBJ databases">
        <authorList>
            <person name="Corre E."/>
            <person name="Pelletier E."/>
            <person name="Niang G."/>
            <person name="Scheremetjew M."/>
            <person name="Finn R."/>
            <person name="Kale V."/>
            <person name="Holt S."/>
            <person name="Cochrane G."/>
            <person name="Meng A."/>
            <person name="Brown T."/>
            <person name="Cohen L."/>
        </authorList>
    </citation>
    <scope>NUCLEOTIDE SEQUENCE</scope>
    <source>
        <strain evidence="6">SM1012Den-03</strain>
    </source>
</reference>
<accession>A0A7S2KC90</accession>
<feature type="region of interest" description="Disordered" evidence="4">
    <location>
        <begin position="160"/>
        <end position="179"/>
    </location>
</feature>
<feature type="compositionally biased region" description="Polar residues" evidence="4">
    <location>
        <begin position="87"/>
        <end position="99"/>
    </location>
</feature>
<dbReference type="EMBL" id="HBGZ01000769">
    <property type="protein sequence ID" value="CAD9571165.1"/>
    <property type="molecule type" value="Transcribed_RNA"/>
</dbReference>
<feature type="compositionally biased region" description="Basic residues" evidence="4">
    <location>
        <begin position="32"/>
        <end position="48"/>
    </location>
</feature>
<feature type="compositionally biased region" description="Polar residues" evidence="4">
    <location>
        <begin position="272"/>
        <end position="286"/>
    </location>
</feature>
<dbReference type="InterPro" id="IPR001054">
    <property type="entry name" value="A/G_cyclase"/>
</dbReference>
<dbReference type="InterPro" id="IPR050697">
    <property type="entry name" value="Adenylyl/Guanylyl_Cyclase_3/4"/>
</dbReference>
<dbReference type="AlphaFoldDB" id="A0A7S2KC90"/>
<keyword evidence="1" id="KW-0479">Metal-binding</keyword>
<dbReference type="CDD" id="cd07302">
    <property type="entry name" value="CHD"/>
    <property type="match status" value="1"/>
</dbReference>
<dbReference type="Pfam" id="PF00211">
    <property type="entry name" value="Guanylate_cyc"/>
    <property type="match status" value="2"/>
</dbReference>
<feature type="compositionally biased region" description="Basic and acidic residues" evidence="4">
    <location>
        <begin position="396"/>
        <end position="450"/>
    </location>
</feature>
<dbReference type="Pfam" id="PF00641">
    <property type="entry name" value="Zn_ribbon_RanBP"/>
    <property type="match status" value="1"/>
</dbReference>
<dbReference type="InterPro" id="IPR036443">
    <property type="entry name" value="Znf_RanBP2_sf"/>
</dbReference>
<evidence type="ECO:0000256" key="3">
    <source>
        <dbReference type="ARBA" id="ARBA00022833"/>
    </source>
</evidence>
<feature type="compositionally biased region" description="Basic and acidic residues" evidence="4">
    <location>
        <begin position="338"/>
        <end position="348"/>
    </location>
</feature>
<dbReference type="Gene3D" id="3.30.70.1230">
    <property type="entry name" value="Nucleotide cyclase"/>
    <property type="match status" value="2"/>
</dbReference>
<dbReference type="SMART" id="SM00547">
    <property type="entry name" value="ZnF_RBZ"/>
    <property type="match status" value="1"/>
</dbReference>
<dbReference type="SUPFAM" id="SSF55073">
    <property type="entry name" value="Nucleotide cyclase"/>
    <property type="match status" value="2"/>
</dbReference>
<dbReference type="PANTHER" id="PTHR43081">
    <property type="entry name" value="ADENYLATE CYCLASE, TERMINAL-DIFFERENTIATION SPECIFIC-RELATED"/>
    <property type="match status" value="1"/>
</dbReference>
<dbReference type="InterPro" id="IPR001876">
    <property type="entry name" value="Znf_RanBP2"/>
</dbReference>
<feature type="domain" description="Guanylate cyclase" evidence="5">
    <location>
        <begin position="507"/>
        <end position="640"/>
    </location>
</feature>
<gene>
    <name evidence="6" type="ORF">SMAR0320_LOCUS584</name>
</gene>
<name>A0A7S2KC90_9STRA</name>
<proteinExistence type="predicted"/>
<feature type="compositionally biased region" description="Low complexity" evidence="4">
    <location>
        <begin position="230"/>
        <end position="240"/>
    </location>
</feature>
<dbReference type="Gene3D" id="2.30.30.380">
    <property type="entry name" value="Zn-finger domain of Sec23/24"/>
    <property type="match status" value="1"/>
</dbReference>
<keyword evidence="3" id="KW-0862">Zinc</keyword>
<feature type="compositionally biased region" description="Low complexity" evidence="4">
    <location>
        <begin position="160"/>
        <end position="175"/>
    </location>
</feature>
<organism evidence="6">
    <name type="scientific">Skeletonema marinoi</name>
    <dbReference type="NCBI Taxonomy" id="267567"/>
    <lineage>
        <taxon>Eukaryota</taxon>
        <taxon>Sar</taxon>
        <taxon>Stramenopiles</taxon>
        <taxon>Ochrophyta</taxon>
        <taxon>Bacillariophyta</taxon>
        <taxon>Coscinodiscophyceae</taxon>
        <taxon>Thalassiosirophycidae</taxon>
        <taxon>Thalassiosirales</taxon>
        <taxon>Skeletonemataceae</taxon>
        <taxon>Skeletonema</taxon>
        <taxon>Skeletonema marinoi-dohrnii complex</taxon>
    </lineage>
</organism>
<dbReference type="SMART" id="SM00044">
    <property type="entry name" value="CYCc"/>
    <property type="match status" value="1"/>
</dbReference>
<feature type="region of interest" description="Disordered" evidence="4">
    <location>
        <begin position="195"/>
        <end position="458"/>
    </location>
</feature>
<dbReference type="InterPro" id="IPR029787">
    <property type="entry name" value="Nucleotide_cyclase"/>
</dbReference>
<feature type="compositionally biased region" description="Polar residues" evidence="4">
    <location>
        <begin position="195"/>
        <end position="212"/>
    </location>
</feature>
<feature type="compositionally biased region" description="Basic and acidic residues" evidence="4">
    <location>
        <begin position="7"/>
        <end position="19"/>
    </location>
</feature>
<evidence type="ECO:0000313" key="6">
    <source>
        <dbReference type="EMBL" id="CAD9571165.1"/>
    </source>
</evidence>
<dbReference type="PANTHER" id="PTHR43081:SF1">
    <property type="entry name" value="ADENYLATE CYCLASE, TERMINAL-DIFFERENTIATION SPECIFIC"/>
    <property type="match status" value="1"/>
</dbReference>
<feature type="compositionally biased region" description="Acidic residues" evidence="4">
    <location>
        <begin position="63"/>
        <end position="72"/>
    </location>
</feature>
<feature type="compositionally biased region" description="Low complexity" evidence="4">
    <location>
        <begin position="49"/>
        <end position="62"/>
    </location>
</feature>
<evidence type="ECO:0000256" key="2">
    <source>
        <dbReference type="ARBA" id="ARBA00022771"/>
    </source>
</evidence>
<evidence type="ECO:0000256" key="4">
    <source>
        <dbReference type="SAM" id="MobiDB-lite"/>
    </source>
</evidence>
<protein>
    <recommendedName>
        <fullName evidence="5">Guanylate cyclase domain-containing protein</fullName>
    </recommendedName>
</protein>
<dbReference type="PROSITE" id="PS01358">
    <property type="entry name" value="ZF_RANBP2_1"/>
    <property type="match status" value="1"/>
</dbReference>
<evidence type="ECO:0000259" key="5">
    <source>
        <dbReference type="PROSITE" id="PS50125"/>
    </source>
</evidence>
<dbReference type="SUPFAM" id="SSF90209">
    <property type="entry name" value="Ran binding protein zinc finger-like"/>
    <property type="match status" value="1"/>
</dbReference>
<feature type="domain" description="Guanylate cyclase" evidence="5">
    <location>
        <begin position="847"/>
        <end position="882"/>
    </location>
</feature>
<sequence>MPANLTDEDRAKNRRRSQEQDAFVPAQLQLKPSKKKKSSLRKSSKKKSTQSNKTSSTITEATTEAEWDDLGEELGTALQRSLGIAEGNNSTSNNDYSPSKNKKGDKQQKKNRNNNTTTPDDDHDLPPWKCPACTFKNEPLHLVCAICGTAAVALTKSVGSSSSGRASHLSASQLSAGGGGHLSASYMSTQNIPLNNNHRSYGSSDNLANSNGGEFRRSTLGEESLNRSHGNSNNNNNNNTNGGGGAYNPQVDPHNHRRMNSGRRHSDDMSNDSEGYSYNIQEQVDFQDQRRKSRENDYYDRDLSHRSTRGGGGGEYRSSRRRASLSGDGGRPRNLRRSQFEDDREARRGFSQSMQLDSSRGERIGGNGSVNSGHRHHRSRRRTDYDDDSLSRRSRTSRDEYRSSKDYRRSTMHDMDYDERRGYDRDRDRSGSIGRYRESRRGGGRYRDDYSDASESLGTKGRITGGQYYDDGSIVSEMSDDEATFAERTVRTMQTIKKMVIPSGEVTIIYTDVQGSTALWEADPMSMKKATDIHDSIIRRCYSDHGGYEITTEGDAFNLAFQHPADAIGFALKAQLALYRAKWPEGTLGHPDGCDNEKKKFRGFRVRFGMHHGPTTSTVHKTTGRTTYQGEAVEVAKAIEKMSHGGQILTTVETWRTVSGMAEQLLGSPQVMDCGEHLLWDPKKTDLAKKKSSAKKVLSKRIVQLVPNSLSYDFFAARGGQEVKEGEAPQKVCGRVFPPLLSHGQLSTSFLNAPYIGNKVAMVFVYTDKMEAIEDRERKKNFKILAKYVRSHLMRLSPPGYECQEDKGSWMLAFDRIDNGINFGLDLKENVMKNAKLLGDVDKSQVFRVGIHWGPFLSMGPHTVTGHADYFGPIVNRAARVAAQCEAGQICVGVPMGTDEEPPDPGPTVEVDVLGVKQLKGISIEMAIFGCRKKDKEEES</sequence>
<feature type="region of interest" description="Disordered" evidence="4">
    <location>
        <begin position="1"/>
        <end position="126"/>
    </location>
</feature>
<feature type="compositionally biased region" description="Basic and acidic residues" evidence="4">
    <location>
        <begin position="287"/>
        <end position="305"/>
    </location>
</feature>
<dbReference type="GO" id="GO:0035556">
    <property type="term" value="P:intracellular signal transduction"/>
    <property type="evidence" value="ECO:0007669"/>
    <property type="project" value="InterPro"/>
</dbReference>
<dbReference type="GO" id="GO:0009190">
    <property type="term" value="P:cyclic nucleotide biosynthetic process"/>
    <property type="evidence" value="ECO:0007669"/>
    <property type="project" value="InterPro"/>
</dbReference>
<feature type="compositionally biased region" description="Basic and acidic residues" evidence="4">
    <location>
        <begin position="214"/>
        <end position="226"/>
    </location>
</feature>
<keyword evidence="2" id="KW-0863">Zinc-finger</keyword>
<dbReference type="PROSITE" id="PS50125">
    <property type="entry name" value="GUANYLATE_CYCLASE_2"/>
    <property type="match status" value="2"/>
</dbReference>
<evidence type="ECO:0000256" key="1">
    <source>
        <dbReference type="ARBA" id="ARBA00022723"/>
    </source>
</evidence>